<evidence type="ECO:0000313" key="1">
    <source>
        <dbReference type="EMBL" id="MDM8145625.1"/>
    </source>
</evidence>
<dbReference type="EMBL" id="JAUDCF010000012">
    <property type="protein sequence ID" value="MDM8145625.1"/>
    <property type="molecule type" value="Genomic_DNA"/>
</dbReference>
<accession>A0ABT7U514</accession>
<dbReference type="Gene3D" id="2.40.128.640">
    <property type="match status" value="1"/>
</dbReference>
<dbReference type="Pfam" id="PF04170">
    <property type="entry name" value="NlpE"/>
    <property type="match status" value="1"/>
</dbReference>
<protein>
    <submittedName>
        <fullName evidence="1">Copper resistance protein NlpE</fullName>
    </submittedName>
</protein>
<sequence>MKKIFGGILFLLGATVCGCSNNKQTEKNQTAADSVACDTTQVPDMHNAENALDYWGTYEGTLPAADCPGIKVSLTLNEDKTFDLTQDYIDREKFTSKGAYVIDKNILYTVTEDGDTTYYKVEENRLKMLDKKQQVITGALADQYILNKKM</sequence>
<gene>
    <name evidence="1" type="ORF">QUW02_06755</name>
</gene>
<reference evidence="2" key="2">
    <citation type="submission" date="2023-07" db="EMBL/GenBank/DDBJ databases">
        <title>Identification and characterization of horizontal gene transfer across gut microbiota members of farm animals based on homology search.</title>
        <authorList>
            <person name="Schwarzerova J."/>
            <person name="Nykrynova M."/>
            <person name="Jureckova K."/>
            <person name="Cejkova D."/>
            <person name="Rychlik I."/>
        </authorList>
    </citation>
    <scope>NUCLEOTIDE SEQUENCE [LARGE SCALE GENOMIC DNA]</scope>
    <source>
        <strain evidence="2">ET4</strain>
    </source>
</reference>
<dbReference type="InterPro" id="IPR007298">
    <property type="entry name" value="Cu-R_lipoprotein_NlpE"/>
</dbReference>
<dbReference type="PROSITE" id="PS51257">
    <property type="entry name" value="PROKAR_LIPOPROTEIN"/>
    <property type="match status" value="1"/>
</dbReference>
<evidence type="ECO:0000313" key="2">
    <source>
        <dbReference type="Proteomes" id="UP001228403"/>
    </source>
</evidence>
<comment type="caution">
    <text evidence="1">The sequence shown here is derived from an EMBL/GenBank/DDBJ whole genome shotgun (WGS) entry which is preliminary data.</text>
</comment>
<organism evidence="1 2">
    <name type="scientific">Bacteroides eggerthii</name>
    <dbReference type="NCBI Taxonomy" id="28111"/>
    <lineage>
        <taxon>Bacteria</taxon>
        <taxon>Pseudomonadati</taxon>
        <taxon>Bacteroidota</taxon>
        <taxon>Bacteroidia</taxon>
        <taxon>Bacteroidales</taxon>
        <taxon>Bacteroidaceae</taxon>
        <taxon>Bacteroides</taxon>
    </lineage>
</organism>
<keyword evidence="2" id="KW-1185">Reference proteome</keyword>
<proteinExistence type="predicted"/>
<reference evidence="1 2" key="1">
    <citation type="submission" date="2023-06" db="EMBL/GenBank/DDBJ databases">
        <authorList>
            <person name="Zeman M."/>
            <person name="Kubasova T."/>
            <person name="Jahodarova E."/>
            <person name="Nykrynova M."/>
            <person name="Rychlik I."/>
        </authorList>
    </citation>
    <scope>NUCLEOTIDE SEQUENCE [LARGE SCALE GENOMIC DNA]</scope>
    <source>
        <strain evidence="1 2">ET4</strain>
    </source>
</reference>
<name>A0ABT7U514_9BACE</name>
<dbReference type="Proteomes" id="UP001228403">
    <property type="component" value="Unassembled WGS sequence"/>
</dbReference>